<dbReference type="GO" id="GO:0003677">
    <property type="term" value="F:DNA binding"/>
    <property type="evidence" value="ECO:0007669"/>
    <property type="project" value="InterPro"/>
</dbReference>
<gene>
    <name evidence="5" type="ORF">FCV52_15735</name>
</gene>
<keyword evidence="2" id="KW-0233">DNA recombination</keyword>
<dbReference type="GO" id="GO:0006310">
    <property type="term" value="P:DNA recombination"/>
    <property type="evidence" value="ECO:0007669"/>
    <property type="project" value="UniProtKB-KW"/>
</dbReference>
<evidence type="ECO:0000256" key="1">
    <source>
        <dbReference type="ARBA" id="ARBA00022908"/>
    </source>
</evidence>
<keyword evidence="1" id="KW-0229">DNA integration</keyword>
<dbReference type="InterPro" id="IPR011010">
    <property type="entry name" value="DNA_brk_join_enz"/>
</dbReference>
<dbReference type="Proteomes" id="UP000305234">
    <property type="component" value="Unassembled WGS sequence"/>
</dbReference>
<dbReference type="SUPFAM" id="SSF56349">
    <property type="entry name" value="DNA breaking-rejoining enzymes"/>
    <property type="match status" value="1"/>
</dbReference>
<dbReference type="GO" id="GO:0015074">
    <property type="term" value="P:DNA integration"/>
    <property type="evidence" value="ECO:0007669"/>
    <property type="project" value="UniProtKB-KW"/>
</dbReference>
<sequence>MKTKAFQMASGESYSILLGEDGMPLPYHNLFVTLHYRNQSKASNTCSRVFDHLSFLEEICRFENIDLIERCKTGDFLTKKEFENIKKHSKLKVASFREMVARHKSSNVVSIKENKLETARANFVVNPEGDISPHTTYNRLTVFAQFIGWLEEELFPSKDSTAEIELKKIRGDKFGTSDEALDWGDWRSLEPIEKIRVLDVVHPDSSENPWKSESVRYRNQLIVNMLFAIGCRRGELLKIRVKTDSNQSDIRKRDKDGRYFVMIRSQTDYSDKRKHRPEGKTVGRFVPMDKRLADMYENYLIHHRPNAAGSEHIEYLFVTHNHKVQTNTALSMAQVNKIFREISEVVGFRVHPHRIRHTWNDEFSEFADKRIAEGKTTEAKSEADRRKLMGWSEDSSSAKRYSKRHDDKRAMDMALDLQEEESTTINSIVQQRDEDVWTGE</sequence>
<evidence type="ECO:0000313" key="6">
    <source>
        <dbReference type="Proteomes" id="UP000305234"/>
    </source>
</evidence>
<feature type="compositionally biased region" description="Basic and acidic residues" evidence="3">
    <location>
        <begin position="431"/>
        <end position="440"/>
    </location>
</feature>
<evidence type="ECO:0000313" key="5">
    <source>
        <dbReference type="EMBL" id="TKF24420.1"/>
    </source>
</evidence>
<proteinExistence type="predicted"/>
<dbReference type="InterPro" id="IPR002104">
    <property type="entry name" value="Integrase_catalytic"/>
</dbReference>
<evidence type="ECO:0000256" key="2">
    <source>
        <dbReference type="ARBA" id="ARBA00023172"/>
    </source>
</evidence>
<dbReference type="PROSITE" id="PS51898">
    <property type="entry name" value="TYR_RECOMBINASE"/>
    <property type="match status" value="1"/>
</dbReference>
<dbReference type="RefSeq" id="WP_136998452.1">
    <property type="nucleotide sequence ID" value="NZ_JBFRJO010000015.1"/>
</dbReference>
<accession>A0A4U1YTI2</accession>
<feature type="compositionally biased region" description="Basic and acidic residues" evidence="3">
    <location>
        <begin position="374"/>
        <end position="387"/>
    </location>
</feature>
<protein>
    <submittedName>
        <fullName evidence="5">Site-specific integrase</fullName>
    </submittedName>
</protein>
<reference evidence="5 6" key="1">
    <citation type="submission" date="2019-04" db="EMBL/GenBank/DDBJ databases">
        <title>A reverse ecology approach based on a biological definition of microbial populations.</title>
        <authorList>
            <person name="Arevalo P."/>
            <person name="Vaninsberghe D."/>
            <person name="Elsherbini J."/>
            <person name="Gore J."/>
            <person name="Polz M."/>
        </authorList>
    </citation>
    <scope>NUCLEOTIDE SEQUENCE [LARGE SCALE GENOMIC DNA]</scope>
    <source>
        <strain evidence="5 6">10N.261.46.E4</strain>
    </source>
</reference>
<evidence type="ECO:0000256" key="3">
    <source>
        <dbReference type="SAM" id="MobiDB-lite"/>
    </source>
</evidence>
<organism evidence="5 6">
    <name type="scientific">Vibrio kanaloae</name>
    <dbReference type="NCBI Taxonomy" id="170673"/>
    <lineage>
        <taxon>Bacteria</taxon>
        <taxon>Pseudomonadati</taxon>
        <taxon>Pseudomonadota</taxon>
        <taxon>Gammaproteobacteria</taxon>
        <taxon>Vibrionales</taxon>
        <taxon>Vibrionaceae</taxon>
        <taxon>Vibrio</taxon>
    </lineage>
</organism>
<dbReference type="InterPro" id="IPR050090">
    <property type="entry name" value="Tyrosine_recombinase_XerCD"/>
</dbReference>
<dbReference type="EMBL" id="SYUW01000045">
    <property type="protein sequence ID" value="TKF24420.1"/>
    <property type="molecule type" value="Genomic_DNA"/>
</dbReference>
<dbReference type="PANTHER" id="PTHR30349">
    <property type="entry name" value="PHAGE INTEGRASE-RELATED"/>
    <property type="match status" value="1"/>
</dbReference>
<dbReference type="AlphaFoldDB" id="A0A4U1YTI2"/>
<dbReference type="PANTHER" id="PTHR30349:SF64">
    <property type="entry name" value="PROPHAGE INTEGRASE INTD-RELATED"/>
    <property type="match status" value="1"/>
</dbReference>
<evidence type="ECO:0000259" key="4">
    <source>
        <dbReference type="PROSITE" id="PS51898"/>
    </source>
</evidence>
<feature type="domain" description="Tyr recombinase" evidence="4">
    <location>
        <begin position="184"/>
        <end position="416"/>
    </location>
</feature>
<dbReference type="Gene3D" id="1.10.443.10">
    <property type="entry name" value="Intergrase catalytic core"/>
    <property type="match status" value="1"/>
</dbReference>
<feature type="region of interest" description="Disordered" evidence="3">
    <location>
        <begin position="374"/>
        <end position="440"/>
    </location>
</feature>
<dbReference type="CDD" id="cd00397">
    <property type="entry name" value="DNA_BRE_C"/>
    <property type="match status" value="1"/>
</dbReference>
<dbReference type="InterPro" id="IPR013762">
    <property type="entry name" value="Integrase-like_cat_sf"/>
</dbReference>
<comment type="caution">
    <text evidence="5">The sequence shown here is derived from an EMBL/GenBank/DDBJ whole genome shotgun (WGS) entry which is preliminary data.</text>
</comment>
<name>A0A4U1YTI2_9VIBR</name>
<dbReference type="Pfam" id="PF00589">
    <property type="entry name" value="Phage_integrase"/>
    <property type="match status" value="1"/>
</dbReference>